<gene>
    <name evidence="2" type="ORF">FN924_01755</name>
</gene>
<proteinExistence type="predicted"/>
<dbReference type="RefSeq" id="WP_143891794.1">
    <property type="nucleotide sequence ID" value="NZ_CP041666.1"/>
</dbReference>
<keyword evidence="3" id="KW-1185">Reference proteome</keyword>
<dbReference type="EMBL" id="CP041666">
    <property type="protein sequence ID" value="QDP39044.1"/>
    <property type="molecule type" value="Genomic_DNA"/>
</dbReference>
<dbReference type="Proteomes" id="UP000315215">
    <property type="component" value="Chromosome"/>
</dbReference>
<keyword evidence="1" id="KW-1133">Transmembrane helix</keyword>
<evidence type="ECO:0000313" key="3">
    <source>
        <dbReference type="Proteomes" id="UP000315215"/>
    </source>
</evidence>
<accession>A0A516KCB2</accession>
<dbReference type="AlphaFoldDB" id="A0A516KCB2"/>
<sequence length="102" mass="11760">MIMKKLIPVIFFLAFLINLPTHMTYWNPSNNLVAVTTEGIDHAEVMDWHLDVHLDQKGKAIFGIPFSLMGTVILVFAVVMKPIVLNRHRFLTPIYYQSSYLI</sequence>
<evidence type="ECO:0000256" key="1">
    <source>
        <dbReference type="SAM" id="Phobius"/>
    </source>
</evidence>
<keyword evidence="1" id="KW-0812">Transmembrane</keyword>
<feature type="transmembrane region" description="Helical" evidence="1">
    <location>
        <begin position="58"/>
        <end position="79"/>
    </location>
</feature>
<name>A0A516KCB2_9BACI</name>
<protein>
    <submittedName>
        <fullName evidence="2">Uncharacterized protein</fullName>
    </submittedName>
</protein>
<evidence type="ECO:0000313" key="2">
    <source>
        <dbReference type="EMBL" id="QDP39044.1"/>
    </source>
</evidence>
<reference evidence="2 3" key="1">
    <citation type="submission" date="2019-07" db="EMBL/GenBank/DDBJ databases">
        <authorList>
            <person name="Li J."/>
        </authorList>
    </citation>
    <scope>NUCLEOTIDE SEQUENCE [LARGE SCALE GENOMIC DNA]</scope>
    <source>
        <strain evidence="2 3">TKL69</strain>
    </source>
</reference>
<keyword evidence="1" id="KW-0472">Membrane</keyword>
<organism evidence="2 3">
    <name type="scientific">Radiobacillus deserti</name>
    <dbReference type="NCBI Taxonomy" id="2594883"/>
    <lineage>
        <taxon>Bacteria</taxon>
        <taxon>Bacillati</taxon>
        <taxon>Bacillota</taxon>
        <taxon>Bacilli</taxon>
        <taxon>Bacillales</taxon>
        <taxon>Bacillaceae</taxon>
        <taxon>Radiobacillus</taxon>
    </lineage>
</organism>
<dbReference type="KEGG" id="aqt:FN924_01755"/>